<feature type="compositionally biased region" description="Acidic residues" evidence="1">
    <location>
        <begin position="94"/>
        <end position="106"/>
    </location>
</feature>
<organism evidence="3 4">
    <name type="scientific">Vreelandella nigrificans</name>
    <dbReference type="NCBI Taxonomy" id="2042704"/>
    <lineage>
        <taxon>Bacteria</taxon>
        <taxon>Pseudomonadati</taxon>
        <taxon>Pseudomonadota</taxon>
        <taxon>Gammaproteobacteria</taxon>
        <taxon>Oceanospirillales</taxon>
        <taxon>Halomonadaceae</taxon>
        <taxon>Vreelandella</taxon>
    </lineage>
</organism>
<accession>A0A2A4HNK8</accession>
<feature type="compositionally biased region" description="Basic and acidic residues" evidence="1">
    <location>
        <begin position="56"/>
        <end position="75"/>
    </location>
</feature>
<reference evidence="4" key="1">
    <citation type="submission" date="2017-09" db="EMBL/GenBank/DDBJ databases">
        <authorList>
            <person name="Cho G.-S."/>
            <person name="Oguntoyinbo F.A."/>
            <person name="Cnockaert M."/>
            <person name="Kabisch J."/>
            <person name="Neve H."/>
            <person name="Bockelmann W."/>
            <person name="Wenning M."/>
            <person name="Franz C.M."/>
            <person name="Vandamme P."/>
        </authorList>
    </citation>
    <scope>NUCLEOTIDE SEQUENCE [LARGE SCALE GENOMIC DNA]</scope>
    <source>
        <strain evidence="4">MBT G8648</strain>
    </source>
</reference>
<evidence type="ECO:0000313" key="4">
    <source>
        <dbReference type="Proteomes" id="UP000218677"/>
    </source>
</evidence>
<evidence type="ECO:0000313" key="3">
    <source>
        <dbReference type="EMBL" id="PCF96380.1"/>
    </source>
</evidence>
<name>A0A2A4HNK8_9GAMM</name>
<dbReference type="OrthoDB" id="6167081at2"/>
<keyword evidence="4" id="KW-1185">Reference proteome</keyword>
<dbReference type="RefSeq" id="WP_096650953.1">
    <property type="nucleotide sequence ID" value="NZ_NWUX01000004.1"/>
</dbReference>
<evidence type="ECO:0000256" key="2">
    <source>
        <dbReference type="SAM" id="SignalP"/>
    </source>
</evidence>
<dbReference type="Proteomes" id="UP000218677">
    <property type="component" value="Unassembled WGS sequence"/>
</dbReference>
<comment type="caution">
    <text evidence="3">The sequence shown here is derived from an EMBL/GenBank/DDBJ whole genome shotgun (WGS) entry which is preliminary data.</text>
</comment>
<proteinExistence type="predicted"/>
<sequence>MISKELLKKAGILGVSFGLMASPLAFADTTEHSSIDQNQDITADEQPMETNSHGNDNADERNYDAEDLTTDHGTRGTDVIDDPDSTNTSGDAEYTPEDVMEENDGS</sequence>
<protein>
    <submittedName>
        <fullName evidence="3">Uncharacterized protein</fullName>
    </submittedName>
</protein>
<evidence type="ECO:0000256" key="1">
    <source>
        <dbReference type="SAM" id="MobiDB-lite"/>
    </source>
</evidence>
<gene>
    <name evidence="3" type="ORF">CPA45_07580</name>
</gene>
<feature type="region of interest" description="Disordered" evidence="1">
    <location>
        <begin position="30"/>
        <end position="106"/>
    </location>
</feature>
<dbReference type="AlphaFoldDB" id="A0A2A4HNK8"/>
<keyword evidence="2" id="KW-0732">Signal</keyword>
<feature type="signal peptide" evidence="2">
    <location>
        <begin position="1"/>
        <end position="27"/>
    </location>
</feature>
<dbReference type="EMBL" id="NWUX01000004">
    <property type="protein sequence ID" value="PCF96380.1"/>
    <property type="molecule type" value="Genomic_DNA"/>
</dbReference>
<feature type="chain" id="PRO_5013127968" evidence="2">
    <location>
        <begin position="28"/>
        <end position="106"/>
    </location>
</feature>